<keyword evidence="6" id="KW-1185">Reference proteome</keyword>
<dbReference type="InterPro" id="IPR053142">
    <property type="entry name" value="PchR_regulatory_protein"/>
</dbReference>
<dbReference type="InterPro" id="IPR020449">
    <property type="entry name" value="Tscrpt_reg_AraC-type_HTH"/>
</dbReference>
<dbReference type="InterPro" id="IPR018060">
    <property type="entry name" value="HTH_AraC"/>
</dbReference>
<reference evidence="5 6" key="1">
    <citation type="submission" date="2012-02" db="EMBL/GenBank/DDBJ databases">
        <title>Improved High-Quality Draft genome of Joostella marina DSM 19592.</title>
        <authorList>
            <consortium name="US DOE Joint Genome Institute (JGI-PGF)"/>
            <person name="Lucas S."/>
            <person name="Copeland A."/>
            <person name="Lapidus A."/>
            <person name="Bruce D."/>
            <person name="Goodwin L."/>
            <person name="Pitluck S."/>
            <person name="Peters L."/>
            <person name="Chertkov O."/>
            <person name="Ovchinnikova G."/>
            <person name="Kyrpides N."/>
            <person name="Mavromatis K."/>
            <person name="Detter J.C."/>
            <person name="Han C."/>
            <person name="Land M."/>
            <person name="Hauser L."/>
            <person name="Markowitz V."/>
            <person name="Cheng J.-F."/>
            <person name="Hugenholtz P."/>
            <person name="Woyke T."/>
            <person name="Wu D."/>
            <person name="Tindall B."/>
            <person name="Brambilla E."/>
            <person name="Klenk H.-P."/>
            <person name="Eisen J.A."/>
        </authorList>
    </citation>
    <scope>NUCLEOTIDE SEQUENCE [LARGE SCALE GENOMIC DNA]</scope>
    <source>
        <strain evidence="5 6">DSM 19592</strain>
    </source>
</reference>
<sequence>MVYYARFLHLFTSNTHTIFHCKNDSTEIEFKDTKSHFLIIQLNTKFFKNLIPSEANFNDFKELINENKTGCISKENNAIHSAMKIVIEDIINSPWEGEYRKLFLHSKILELLLLQLDQYNSLKTKKESDISVIDTMKIKKAKEYLLKHYKEPITIQKLSKIVGTNEFTLKKGFKTLYGETIFCCVNNLKMTKAKKLLTDKNLSVTQVSEIIGYKNPQHFSTAFKKKFGFVPSKLKH</sequence>
<dbReference type="PROSITE" id="PS01124">
    <property type="entry name" value="HTH_ARAC_FAMILY_2"/>
    <property type="match status" value="1"/>
</dbReference>
<evidence type="ECO:0000256" key="3">
    <source>
        <dbReference type="ARBA" id="ARBA00023163"/>
    </source>
</evidence>
<dbReference type="GO" id="GO:0003700">
    <property type="term" value="F:DNA-binding transcription factor activity"/>
    <property type="evidence" value="ECO:0007669"/>
    <property type="project" value="InterPro"/>
</dbReference>
<feature type="domain" description="HTH araC/xylS-type" evidence="4">
    <location>
        <begin position="139"/>
        <end position="236"/>
    </location>
</feature>
<evidence type="ECO:0000259" key="4">
    <source>
        <dbReference type="PROSITE" id="PS01124"/>
    </source>
</evidence>
<dbReference type="eggNOG" id="COG2207">
    <property type="taxonomic scope" value="Bacteria"/>
</dbReference>
<dbReference type="PRINTS" id="PR00032">
    <property type="entry name" value="HTHARAC"/>
</dbReference>
<evidence type="ECO:0000313" key="5">
    <source>
        <dbReference type="EMBL" id="EIJ39951.1"/>
    </source>
</evidence>
<dbReference type="SUPFAM" id="SSF46689">
    <property type="entry name" value="Homeodomain-like"/>
    <property type="match status" value="2"/>
</dbReference>
<dbReference type="PANTHER" id="PTHR47893">
    <property type="entry name" value="REGULATORY PROTEIN PCHR"/>
    <property type="match status" value="1"/>
</dbReference>
<protein>
    <submittedName>
        <fullName evidence="5">DNA-binding domain-containing protein, AraC-type</fullName>
    </submittedName>
</protein>
<dbReference type="EMBL" id="JH651379">
    <property type="protein sequence ID" value="EIJ39951.1"/>
    <property type="molecule type" value="Genomic_DNA"/>
</dbReference>
<keyword evidence="1" id="KW-0805">Transcription regulation</keyword>
<dbReference type="STRING" id="926559.JoomaDRAFT_2997"/>
<dbReference type="InterPro" id="IPR009057">
    <property type="entry name" value="Homeodomain-like_sf"/>
</dbReference>
<dbReference type="Pfam" id="PF12833">
    <property type="entry name" value="HTH_18"/>
    <property type="match status" value="1"/>
</dbReference>
<evidence type="ECO:0000313" key="6">
    <source>
        <dbReference type="Proteomes" id="UP000004690"/>
    </source>
</evidence>
<name>I3C8K8_9FLAO</name>
<dbReference type="HOGENOM" id="CLU_1141487_0_0_10"/>
<accession>I3C8K8</accession>
<evidence type="ECO:0000256" key="1">
    <source>
        <dbReference type="ARBA" id="ARBA00023015"/>
    </source>
</evidence>
<organism evidence="5 6">
    <name type="scientific">Galbibacter orientalis DSM 19592</name>
    <dbReference type="NCBI Taxonomy" id="926559"/>
    <lineage>
        <taxon>Bacteria</taxon>
        <taxon>Pseudomonadati</taxon>
        <taxon>Bacteroidota</taxon>
        <taxon>Flavobacteriia</taxon>
        <taxon>Flavobacteriales</taxon>
        <taxon>Flavobacteriaceae</taxon>
        <taxon>Galbibacter</taxon>
    </lineage>
</organism>
<dbReference type="Gene3D" id="1.10.10.60">
    <property type="entry name" value="Homeodomain-like"/>
    <property type="match status" value="2"/>
</dbReference>
<dbReference type="SMART" id="SM00342">
    <property type="entry name" value="HTH_ARAC"/>
    <property type="match status" value="1"/>
</dbReference>
<gene>
    <name evidence="5" type="ORF">JoomaDRAFT_2997</name>
</gene>
<keyword evidence="3" id="KW-0804">Transcription</keyword>
<dbReference type="GO" id="GO:0043565">
    <property type="term" value="F:sequence-specific DNA binding"/>
    <property type="evidence" value="ECO:0007669"/>
    <property type="project" value="InterPro"/>
</dbReference>
<keyword evidence="2 5" id="KW-0238">DNA-binding</keyword>
<dbReference type="Proteomes" id="UP000004690">
    <property type="component" value="Unassembled WGS sequence"/>
</dbReference>
<dbReference type="PANTHER" id="PTHR47893:SF1">
    <property type="entry name" value="REGULATORY PROTEIN PCHR"/>
    <property type="match status" value="1"/>
</dbReference>
<evidence type="ECO:0000256" key="2">
    <source>
        <dbReference type="ARBA" id="ARBA00023125"/>
    </source>
</evidence>
<proteinExistence type="predicted"/>
<dbReference type="AlphaFoldDB" id="I3C8K8"/>